<evidence type="ECO:0000256" key="4">
    <source>
        <dbReference type="RuleBase" id="RU361235"/>
    </source>
</evidence>
<feature type="domain" description="Carboxylesterase type B" evidence="6">
    <location>
        <begin position="169"/>
        <end position="400"/>
    </location>
</feature>
<organism evidence="7 8">
    <name type="scientific">Brevibacterium pityocampae</name>
    <dbReference type="NCBI Taxonomy" id="506594"/>
    <lineage>
        <taxon>Bacteria</taxon>
        <taxon>Bacillati</taxon>
        <taxon>Actinomycetota</taxon>
        <taxon>Actinomycetes</taxon>
        <taxon>Micrococcales</taxon>
        <taxon>Brevibacteriaceae</taxon>
        <taxon>Brevibacterium</taxon>
    </lineage>
</organism>
<evidence type="ECO:0000256" key="5">
    <source>
        <dbReference type="SAM" id="MobiDB-lite"/>
    </source>
</evidence>
<keyword evidence="3 4" id="KW-0378">Hydrolase</keyword>
<evidence type="ECO:0000313" key="8">
    <source>
        <dbReference type="Proteomes" id="UP001500642"/>
    </source>
</evidence>
<dbReference type="InterPro" id="IPR002168">
    <property type="entry name" value="Lipase_GDXG_HIS_AS"/>
</dbReference>
<dbReference type="InterPro" id="IPR019826">
    <property type="entry name" value="Carboxylesterase_B_AS"/>
</dbReference>
<evidence type="ECO:0000256" key="1">
    <source>
        <dbReference type="ARBA" id="ARBA00005964"/>
    </source>
</evidence>
<dbReference type="PROSITE" id="PS00122">
    <property type="entry name" value="CARBOXYLESTERASE_B_1"/>
    <property type="match status" value="1"/>
</dbReference>
<dbReference type="Gene3D" id="3.40.50.1820">
    <property type="entry name" value="alpha/beta hydrolase"/>
    <property type="match status" value="1"/>
</dbReference>
<feature type="region of interest" description="Disordered" evidence="5">
    <location>
        <begin position="1"/>
        <end position="21"/>
    </location>
</feature>
<dbReference type="InterPro" id="IPR002018">
    <property type="entry name" value="CarbesteraseB"/>
</dbReference>
<reference evidence="8" key="1">
    <citation type="journal article" date="2019" name="Int. J. Syst. Evol. Microbiol.">
        <title>The Global Catalogue of Microorganisms (GCM) 10K type strain sequencing project: providing services to taxonomists for standard genome sequencing and annotation.</title>
        <authorList>
            <consortium name="The Broad Institute Genomics Platform"/>
            <consortium name="The Broad Institute Genome Sequencing Center for Infectious Disease"/>
            <person name="Wu L."/>
            <person name="Ma J."/>
        </authorList>
    </citation>
    <scope>NUCLEOTIDE SEQUENCE [LARGE SCALE GENOMIC DNA]</scope>
    <source>
        <strain evidence="8">JCM 17808</strain>
    </source>
</reference>
<dbReference type="Proteomes" id="UP001500642">
    <property type="component" value="Unassembled WGS sequence"/>
</dbReference>
<evidence type="ECO:0000313" key="7">
    <source>
        <dbReference type="EMBL" id="GAA4390684.1"/>
    </source>
</evidence>
<dbReference type="EC" id="3.1.1.-" evidence="4"/>
<dbReference type="InterPro" id="IPR029058">
    <property type="entry name" value="AB_hydrolase_fold"/>
</dbReference>
<name>A0ABP8JGW5_9MICO</name>
<evidence type="ECO:0000259" key="6">
    <source>
        <dbReference type="Pfam" id="PF00135"/>
    </source>
</evidence>
<dbReference type="RefSeq" id="WP_345031467.1">
    <property type="nucleotide sequence ID" value="NZ_BAABGL010000011.1"/>
</dbReference>
<proteinExistence type="inferred from homology"/>
<accession>A0ABP8JGW5</accession>
<dbReference type="PANTHER" id="PTHR11559">
    <property type="entry name" value="CARBOXYLESTERASE"/>
    <property type="match status" value="1"/>
</dbReference>
<comment type="similarity">
    <text evidence="1 4">Belongs to the type-B carboxylesterase/lipase family.</text>
</comment>
<evidence type="ECO:0000256" key="2">
    <source>
        <dbReference type="ARBA" id="ARBA00010515"/>
    </source>
</evidence>
<gene>
    <name evidence="7" type="ORF">GCM10023167_17410</name>
</gene>
<sequence length="615" mass="62349">MIEPADASRTSAPLVTPPAGPVRGRAASGCSQFLGIPYALPPVGDLRFAAPQSVPRWDGVLDTSEFGPPPPRFSTLGPAAVAPHRDGEDWLTLNIWTPELPGAESAAEATPDAEVAGAVASEARAEGTASGRAGASATEAAGASVSRAAGASVSRAAGASATGAAGANAGPGLPVLVWIHGGAYVDGSSAHPAYEGSRLARAGAVVVTLNYRLGIEGFAHFPDAPANRGLLDQVAALEWVRENIAAFGGDPARVTVFGESAGAGSIHMLLTMPAARGLFARAVLQSPPAMVLDTGLATEVTAEFAGFAGVEPTAAGFAALSPAECTDLMARFVRRQTRHAARWGLAVTFAPPLCPVVDGEVVPTDPWEALRAGAAAGIEVLIGQTAEEFRFFTAGSAPASEARAAQRVALVGPAGRGEEYTALLGGAGAESGAGAGVGAGPGAGSGAGAGEGAAAEPPADASAEPGVPAAEGPSPDTLFEAVQTDRMFTVPTLDTAQAHTDSGGRTFVYVFAARPDGGIGAAHAADIAPLFGNFDGSFAAVTHPRPHDGDRHLGAEMRQAWVRFAASGDPGWPAWDDSHPVRVFDYTSRTDTHPFIDRWRLFADDPARPLGLREA</sequence>
<feature type="domain" description="Carboxylesterase type B" evidence="6">
    <location>
        <begin position="480"/>
        <end position="572"/>
    </location>
</feature>
<keyword evidence="8" id="KW-1185">Reference proteome</keyword>
<dbReference type="InterPro" id="IPR050309">
    <property type="entry name" value="Type-B_Carboxylest/Lipase"/>
</dbReference>
<comment type="similarity">
    <text evidence="2">Belongs to the 'GDXG' lipolytic enzyme family.</text>
</comment>
<comment type="caution">
    <text evidence="7">The sequence shown here is derived from an EMBL/GenBank/DDBJ whole genome shotgun (WGS) entry which is preliminary data.</text>
</comment>
<dbReference type="PROSITE" id="PS01173">
    <property type="entry name" value="LIPASE_GDXG_HIS"/>
    <property type="match status" value="1"/>
</dbReference>
<feature type="compositionally biased region" description="Gly residues" evidence="5">
    <location>
        <begin position="442"/>
        <end position="451"/>
    </location>
</feature>
<feature type="region of interest" description="Disordered" evidence="5">
    <location>
        <begin position="103"/>
        <end position="122"/>
    </location>
</feature>
<feature type="compositionally biased region" description="Low complexity" evidence="5">
    <location>
        <begin position="452"/>
        <end position="466"/>
    </location>
</feature>
<dbReference type="Pfam" id="PF00135">
    <property type="entry name" value="COesterase"/>
    <property type="match status" value="3"/>
</dbReference>
<protein>
    <recommendedName>
        <fullName evidence="4">Carboxylic ester hydrolase</fullName>
        <ecNumber evidence="4">3.1.1.-</ecNumber>
    </recommendedName>
</protein>
<dbReference type="SUPFAM" id="SSF53474">
    <property type="entry name" value="alpha/beta-Hydrolases"/>
    <property type="match status" value="1"/>
</dbReference>
<evidence type="ECO:0000256" key="3">
    <source>
        <dbReference type="ARBA" id="ARBA00022801"/>
    </source>
</evidence>
<feature type="region of interest" description="Disordered" evidence="5">
    <location>
        <begin position="442"/>
        <end position="473"/>
    </location>
</feature>
<feature type="domain" description="Carboxylesterase type B" evidence="6">
    <location>
        <begin position="12"/>
        <end position="99"/>
    </location>
</feature>
<dbReference type="EMBL" id="BAABGL010000011">
    <property type="protein sequence ID" value="GAA4390684.1"/>
    <property type="molecule type" value="Genomic_DNA"/>
</dbReference>